<dbReference type="PANTHER" id="PTHR32046">
    <property type="entry name" value="G DOMAIN-CONTAINING PROTEIN"/>
    <property type="match status" value="1"/>
</dbReference>
<feature type="compositionally biased region" description="Basic and acidic residues" evidence="1">
    <location>
        <begin position="158"/>
        <end position="167"/>
    </location>
</feature>
<evidence type="ECO:0000313" key="3">
    <source>
        <dbReference type="WBParaSite" id="PDA_v2.g6331.t1"/>
    </source>
</evidence>
<evidence type="ECO:0000256" key="1">
    <source>
        <dbReference type="SAM" id="MobiDB-lite"/>
    </source>
</evidence>
<name>A0A914R4G4_9BILA</name>
<sequence>MMQQMSLRQQQQNCAQTPTPSNAQNGDTVSVTSSVSKSSAVHHDDRELKTKIVFFNLKEPYGTSEDRYAKDLQNVNEIFEVMGVSPNIVKIIRLGHFTSQGRPRRVLVELSTEDEQKHILQNKSKLKKDKKWKGVSMQPFRPKETEIIAEVQIPSETTKEVPQELKPKKTKKSKSTVSPNPFINFATKDNESTDKKEINILVIGETGVGKSTWINEIANYISFNTFDNALAAKKPICLIPMNFNLYVGEKYEKVTVNMKSTVGEKDQNEAEASTGQSCTQEPKIYRYITDTVIFRTGFINLAPTKIHWGMGNLVEEISKVHIDF</sequence>
<reference evidence="3" key="1">
    <citation type="submission" date="2022-11" db="UniProtKB">
        <authorList>
            <consortium name="WormBaseParasite"/>
        </authorList>
    </citation>
    <scope>IDENTIFICATION</scope>
</reference>
<dbReference type="SUPFAM" id="SSF52540">
    <property type="entry name" value="P-loop containing nucleoside triphosphate hydrolases"/>
    <property type="match status" value="2"/>
</dbReference>
<dbReference type="InterPro" id="IPR027417">
    <property type="entry name" value="P-loop_NTPase"/>
</dbReference>
<dbReference type="Proteomes" id="UP000887578">
    <property type="component" value="Unplaced"/>
</dbReference>
<dbReference type="WBParaSite" id="PDA_v2.g6331.t1">
    <property type="protein sequence ID" value="PDA_v2.g6331.t1"/>
    <property type="gene ID" value="PDA_v2.g6331"/>
</dbReference>
<organism evidence="2 3">
    <name type="scientific">Panagrolaimus davidi</name>
    <dbReference type="NCBI Taxonomy" id="227884"/>
    <lineage>
        <taxon>Eukaryota</taxon>
        <taxon>Metazoa</taxon>
        <taxon>Ecdysozoa</taxon>
        <taxon>Nematoda</taxon>
        <taxon>Chromadorea</taxon>
        <taxon>Rhabditida</taxon>
        <taxon>Tylenchina</taxon>
        <taxon>Panagrolaimomorpha</taxon>
        <taxon>Panagrolaimoidea</taxon>
        <taxon>Panagrolaimidae</taxon>
        <taxon>Panagrolaimus</taxon>
    </lineage>
</organism>
<dbReference type="PANTHER" id="PTHR32046:SF11">
    <property type="entry name" value="IMMUNE-ASSOCIATED NUCLEOTIDE-BINDING PROTEIN 10-LIKE"/>
    <property type="match status" value="1"/>
</dbReference>
<feature type="region of interest" description="Disordered" evidence="1">
    <location>
        <begin position="1"/>
        <end position="42"/>
    </location>
</feature>
<proteinExistence type="predicted"/>
<evidence type="ECO:0000313" key="2">
    <source>
        <dbReference type="Proteomes" id="UP000887578"/>
    </source>
</evidence>
<feature type="compositionally biased region" description="Low complexity" evidence="1">
    <location>
        <begin position="29"/>
        <end position="39"/>
    </location>
</feature>
<feature type="compositionally biased region" description="Polar residues" evidence="1">
    <location>
        <begin position="13"/>
        <end position="28"/>
    </location>
</feature>
<keyword evidence="2" id="KW-1185">Reference proteome</keyword>
<accession>A0A914R4G4</accession>
<protein>
    <submittedName>
        <fullName evidence="3">Uncharacterized protein</fullName>
    </submittedName>
</protein>
<feature type="compositionally biased region" description="Low complexity" evidence="1">
    <location>
        <begin position="1"/>
        <end position="12"/>
    </location>
</feature>
<feature type="region of interest" description="Disordered" evidence="1">
    <location>
        <begin position="158"/>
        <end position="188"/>
    </location>
</feature>
<dbReference type="AlphaFoldDB" id="A0A914R4G4"/>
<dbReference type="Gene3D" id="3.40.50.300">
    <property type="entry name" value="P-loop containing nucleotide triphosphate hydrolases"/>
    <property type="match status" value="1"/>
</dbReference>